<dbReference type="SUPFAM" id="SSF53597">
    <property type="entry name" value="Dihydrofolate reductase-like"/>
    <property type="match status" value="1"/>
</dbReference>
<evidence type="ECO:0000256" key="15">
    <source>
        <dbReference type="PIRSR" id="PIRSR006769-2"/>
    </source>
</evidence>
<evidence type="ECO:0000259" key="17">
    <source>
        <dbReference type="PROSITE" id="PS51747"/>
    </source>
</evidence>
<evidence type="ECO:0000256" key="14">
    <source>
        <dbReference type="PIRSR" id="PIRSR006769-1"/>
    </source>
</evidence>
<dbReference type="PROSITE" id="PS51747">
    <property type="entry name" value="CYT_DCMP_DEAMINASES_2"/>
    <property type="match status" value="1"/>
</dbReference>
<feature type="binding site" evidence="15">
    <location>
        <position position="298"/>
    </location>
    <ligand>
        <name>substrate</name>
    </ligand>
</feature>
<dbReference type="eggNOG" id="COG0117">
    <property type="taxonomic scope" value="Bacteria"/>
</dbReference>
<dbReference type="GO" id="GO:0008270">
    <property type="term" value="F:zinc ion binding"/>
    <property type="evidence" value="ECO:0007669"/>
    <property type="project" value="InterPro"/>
</dbReference>
<dbReference type="EC" id="1.1.1.193" evidence="13"/>
<accession>S3DHM1</accession>
<keyword evidence="8 13" id="KW-0378">Hydrolase</keyword>
<keyword evidence="7 13" id="KW-0479">Metal-binding</keyword>
<feature type="binding site" evidence="16">
    <location>
        <position position="80"/>
    </location>
    <ligand>
        <name>Zn(2+)</name>
        <dbReference type="ChEBI" id="CHEBI:29105"/>
        <note>catalytic</note>
    </ligand>
</feature>
<evidence type="ECO:0000256" key="2">
    <source>
        <dbReference type="ARBA" id="ARBA00004882"/>
    </source>
</evidence>
<dbReference type="Pfam" id="PF00383">
    <property type="entry name" value="dCMP_cyt_deam_1"/>
    <property type="match status" value="1"/>
</dbReference>
<dbReference type="PIRSF" id="PIRSF006769">
    <property type="entry name" value="RibD"/>
    <property type="match status" value="1"/>
</dbReference>
<dbReference type="EC" id="3.5.4.26" evidence="13"/>
<evidence type="ECO:0000256" key="3">
    <source>
        <dbReference type="ARBA" id="ARBA00004910"/>
    </source>
</evidence>
<dbReference type="SUPFAM" id="SSF53927">
    <property type="entry name" value="Cytidine deaminase-like"/>
    <property type="match status" value="1"/>
</dbReference>
<dbReference type="NCBIfam" id="TIGR00326">
    <property type="entry name" value="eubact_ribD"/>
    <property type="match status" value="1"/>
</dbReference>
<dbReference type="FunFam" id="3.40.140.10:FF:000025">
    <property type="entry name" value="Riboflavin biosynthesis protein RibD"/>
    <property type="match status" value="1"/>
</dbReference>
<evidence type="ECO:0000256" key="12">
    <source>
        <dbReference type="ARBA" id="ARBA00023268"/>
    </source>
</evidence>
<dbReference type="PANTHER" id="PTHR38011:SF7">
    <property type="entry name" value="2,5-DIAMINO-6-RIBOSYLAMINO-4(3H)-PYRIMIDINONE 5'-PHOSPHATE REDUCTASE"/>
    <property type="match status" value="1"/>
</dbReference>
<dbReference type="STRING" id="28176.CF66_4064"/>
<evidence type="ECO:0000256" key="10">
    <source>
        <dbReference type="ARBA" id="ARBA00022857"/>
    </source>
</evidence>
<keyword evidence="10 13" id="KW-0521">NADP</keyword>
<feature type="binding site" evidence="15">
    <location>
        <position position="201"/>
    </location>
    <ligand>
        <name>NADP(+)</name>
        <dbReference type="ChEBI" id="CHEBI:58349"/>
    </ligand>
</feature>
<comment type="function">
    <text evidence="1 13">Converts 2,5-diamino-6-(ribosylamino)-4(3h)-pyrimidinone 5'-phosphate into 5-amino-6-(ribosylamino)-2,4(1h,3h)-pyrimidinedione 5'-phosphate.</text>
</comment>
<comment type="similarity">
    <text evidence="4 13">In the N-terminal section; belongs to the cytidine and deoxycytidylate deaminase family.</text>
</comment>
<dbReference type="InterPro" id="IPR024072">
    <property type="entry name" value="DHFR-like_dom_sf"/>
</dbReference>
<dbReference type="InterPro" id="IPR002734">
    <property type="entry name" value="RibDG_C"/>
</dbReference>
<keyword evidence="9 13" id="KW-0862">Zinc</keyword>
<evidence type="ECO:0000256" key="1">
    <source>
        <dbReference type="ARBA" id="ARBA00002151"/>
    </source>
</evidence>
<feature type="binding site" evidence="15">
    <location>
        <position position="159"/>
    </location>
    <ligand>
        <name>NADP(+)</name>
        <dbReference type="ChEBI" id="CHEBI:58349"/>
    </ligand>
</feature>
<dbReference type="EMBL" id="AMSD01000001">
    <property type="protein sequence ID" value="EPE37937.1"/>
    <property type="molecule type" value="Genomic_DNA"/>
</dbReference>
<dbReference type="InterPro" id="IPR050765">
    <property type="entry name" value="Riboflavin_Biosynth_HTPR"/>
</dbReference>
<feature type="binding site" evidence="15">
    <location>
        <position position="173"/>
    </location>
    <ligand>
        <name>substrate</name>
    </ligand>
</feature>
<feature type="binding site" evidence="16">
    <location>
        <position position="55"/>
    </location>
    <ligand>
        <name>Zn(2+)</name>
        <dbReference type="ChEBI" id="CHEBI:29105"/>
        <note>catalytic</note>
    </ligand>
</feature>
<feature type="active site" description="Proton donor" evidence="14">
    <location>
        <position position="57"/>
    </location>
</feature>
<dbReference type="GO" id="GO:0050661">
    <property type="term" value="F:NADP binding"/>
    <property type="evidence" value="ECO:0007669"/>
    <property type="project" value="InterPro"/>
</dbReference>
<comment type="catalytic activity">
    <reaction evidence="13">
        <text>5-amino-6-(5-phospho-D-ribitylamino)uracil + NADP(+) = 5-amino-6-(5-phospho-D-ribosylamino)uracil + NADPH + H(+)</text>
        <dbReference type="Rhea" id="RHEA:17845"/>
        <dbReference type="ChEBI" id="CHEBI:15378"/>
        <dbReference type="ChEBI" id="CHEBI:57783"/>
        <dbReference type="ChEBI" id="CHEBI:58349"/>
        <dbReference type="ChEBI" id="CHEBI:58421"/>
        <dbReference type="ChEBI" id="CHEBI:58453"/>
        <dbReference type="EC" id="1.1.1.193"/>
    </reaction>
</comment>
<evidence type="ECO:0000256" key="16">
    <source>
        <dbReference type="PIRSR" id="PIRSR006769-3"/>
    </source>
</evidence>
<feature type="binding site" evidence="15">
    <location>
        <position position="189"/>
    </location>
    <ligand>
        <name>substrate</name>
    </ligand>
</feature>
<gene>
    <name evidence="18" type="primary">ribD</name>
    <name evidence="18" type="ORF">O1U_0400</name>
</gene>
<evidence type="ECO:0000256" key="11">
    <source>
        <dbReference type="ARBA" id="ARBA00023002"/>
    </source>
</evidence>
<evidence type="ECO:0000256" key="4">
    <source>
        <dbReference type="ARBA" id="ARBA00005259"/>
    </source>
</evidence>
<dbReference type="NCBIfam" id="TIGR00227">
    <property type="entry name" value="ribD_Cterm"/>
    <property type="match status" value="1"/>
</dbReference>
<dbReference type="eggNOG" id="COG1985">
    <property type="taxonomic scope" value="Bacteria"/>
</dbReference>
<sequence length="376" mass="41878">MKQFSYVDHQMMLRAIELAKRGFYTTDPNPNVGCVIMKDRKIVGEGFHYQAGSYHAEIHALNVAGHQAIGATVYVTLEPCSYYGKTPACVKALIKAKVIKVVCAMQDPNPKVSGRGILILKKSGIEVEVGLLQSDAEALNVGFIKRMKTGMPFIRLKMAASIDGKTALFNGRSQWITSVHARRDVQGFRARSSAILSTSKTVINDNASLNVRWSELPESIRAHLPQSKVRQPLRVILDYSEKLHDNLNLFKTFGGPLFIVNSLPGNINIPININKQFDLVRMLMFLAKEHSINELWVEAGQTLANSLIKLDLIDELVLYLAPKIMGNDSLGLFGELSIKKISDILELRFSDIRQIGEDIRIIATIKSKKNSNSVDF</sequence>
<proteinExistence type="inferred from homology"/>
<dbReference type="InterPro" id="IPR016192">
    <property type="entry name" value="APOBEC/CMP_deaminase_Zn-bd"/>
</dbReference>
<comment type="pathway">
    <text evidence="2 13">Cofactor biosynthesis; riboflavin biosynthesis; 5-amino-6-(D-ribitylamino)uracil from GTP: step 2/4.</text>
</comment>
<reference evidence="18 19" key="1">
    <citation type="journal article" date="2014" name="Environ. Microbiol.">
        <title>Genomic signatures of obligate host dependence in the luminous bacterial symbiont of a vertebrate.</title>
        <authorList>
            <person name="Hendry T.A."/>
            <person name="de Wet J.R."/>
            <person name="Dunlap P.V."/>
        </authorList>
    </citation>
    <scope>NUCLEOTIDE SEQUENCE [LARGE SCALE GENOMIC DNA]</scope>
    <source>
        <strain evidence="18 19">Akat1</strain>
    </source>
</reference>
<comment type="cofactor">
    <cofactor evidence="13 16">
        <name>Zn(2+)</name>
        <dbReference type="ChEBI" id="CHEBI:29105"/>
    </cofactor>
    <text evidence="13 16">Binds 1 zinc ion.</text>
</comment>
<feature type="domain" description="CMP/dCMP-type deaminase" evidence="17">
    <location>
        <begin position="6"/>
        <end position="128"/>
    </location>
</feature>
<organism evidence="18 19">
    <name type="scientific">Candidatus Photodesmus katoptron Akat1</name>
    <dbReference type="NCBI Taxonomy" id="1236703"/>
    <lineage>
        <taxon>Bacteria</taxon>
        <taxon>Pseudomonadati</taxon>
        <taxon>Pseudomonadota</taxon>
        <taxon>Gammaproteobacteria</taxon>
        <taxon>Vibrionales</taxon>
        <taxon>Vibrionaceae</taxon>
        <taxon>Candidatus Photodesmus</taxon>
    </lineage>
</organism>
<dbReference type="InterPro" id="IPR016193">
    <property type="entry name" value="Cytidine_deaminase-like"/>
</dbReference>
<dbReference type="RefSeq" id="WP_016503735.1">
    <property type="nucleotide sequence ID" value="NZ_AMSD01000001.1"/>
</dbReference>
<feature type="binding site" evidence="15">
    <location>
        <position position="205"/>
    </location>
    <ligand>
        <name>NADP(+)</name>
        <dbReference type="ChEBI" id="CHEBI:58349"/>
    </ligand>
</feature>
<keyword evidence="6 13" id="KW-0686">Riboflavin biosynthesis</keyword>
<comment type="caution">
    <text evidence="18">The sequence shown here is derived from an EMBL/GenBank/DDBJ whole genome shotgun (WGS) entry which is preliminary data.</text>
</comment>
<dbReference type="GO" id="GO:0009231">
    <property type="term" value="P:riboflavin biosynthetic process"/>
    <property type="evidence" value="ECO:0007669"/>
    <property type="project" value="UniProtKB-UniPathway"/>
</dbReference>
<feature type="binding site" evidence="15">
    <location>
        <position position="175"/>
    </location>
    <ligand>
        <name>NADP(+)</name>
        <dbReference type="ChEBI" id="CHEBI:58349"/>
    </ligand>
</feature>
<keyword evidence="11 13" id="KW-0560">Oxidoreductase</keyword>
<evidence type="ECO:0000313" key="19">
    <source>
        <dbReference type="Proteomes" id="UP000053688"/>
    </source>
</evidence>
<protein>
    <recommendedName>
        <fullName evidence="13">Riboflavin biosynthesis protein RibD</fullName>
    </recommendedName>
    <domain>
        <recommendedName>
            <fullName evidence="13">Diaminohydroxyphosphoribosylaminopyrimidine deaminase</fullName>
            <shortName evidence="13">DRAP deaminase</shortName>
            <ecNumber evidence="13">3.5.4.26</ecNumber>
        </recommendedName>
        <alternativeName>
            <fullName evidence="13">Riboflavin-specific deaminase</fullName>
        </alternativeName>
    </domain>
    <domain>
        <recommendedName>
            <fullName evidence="13">5-amino-6-(5-phosphoribosylamino)uracil reductase</fullName>
            <ecNumber evidence="13">1.1.1.193</ecNumber>
        </recommendedName>
        <alternativeName>
            <fullName evidence="13">HTP reductase</fullName>
        </alternativeName>
    </domain>
</protein>
<keyword evidence="19" id="KW-1185">Reference proteome</keyword>
<dbReference type="UniPathway" id="UPA00275">
    <property type="reaction ID" value="UER00401"/>
</dbReference>
<dbReference type="CDD" id="cd01284">
    <property type="entry name" value="Riboflavin_deaminase-reductase"/>
    <property type="match status" value="1"/>
</dbReference>
<comment type="catalytic activity">
    <reaction evidence="13">
        <text>2,5-diamino-6-hydroxy-4-(5-phosphoribosylamino)-pyrimidine + H2O + H(+) = 5-amino-6-(5-phospho-D-ribosylamino)uracil + NH4(+)</text>
        <dbReference type="Rhea" id="RHEA:21868"/>
        <dbReference type="ChEBI" id="CHEBI:15377"/>
        <dbReference type="ChEBI" id="CHEBI:15378"/>
        <dbReference type="ChEBI" id="CHEBI:28938"/>
        <dbReference type="ChEBI" id="CHEBI:58453"/>
        <dbReference type="ChEBI" id="CHEBI:58614"/>
        <dbReference type="EC" id="3.5.4.26"/>
    </reaction>
</comment>
<dbReference type="InterPro" id="IPR011549">
    <property type="entry name" value="RibD_C"/>
</dbReference>
<dbReference type="PANTHER" id="PTHR38011">
    <property type="entry name" value="DIHYDROFOLATE REDUCTASE FAMILY PROTEIN (AFU_ORTHOLOGUE AFUA_8G06820)"/>
    <property type="match status" value="1"/>
</dbReference>
<evidence type="ECO:0000256" key="9">
    <source>
        <dbReference type="ARBA" id="ARBA00022833"/>
    </source>
</evidence>
<dbReference type="GO" id="GO:0008835">
    <property type="term" value="F:diaminohydroxyphosphoribosylaminopyrimidine deaminase activity"/>
    <property type="evidence" value="ECO:0007669"/>
    <property type="project" value="UniProtKB-EC"/>
</dbReference>
<dbReference type="GO" id="GO:0008703">
    <property type="term" value="F:5-amino-6-(5-phosphoribosylamino)uracil reductase activity"/>
    <property type="evidence" value="ECO:0007669"/>
    <property type="project" value="UniProtKB-EC"/>
</dbReference>
<evidence type="ECO:0000256" key="13">
    <source>
        <dbReference type="PIRNR" id="PIRNR006769"/>
    </source>
</evidence>
<evidence type="ECO:0000256" key="8">
    <source>
        <dbReference type="ARBA" id="ARBA00022801"/>
    </source>
</evidence>
<feature type="binding site" evidence="15">
    <location>
        <begin position="300"/>
        <end position="306"/>
    </location>
    <ligand>
        <name>NADP(+)</name>
        <dbReference type="ChEBI" id="CHEBI:58349"/>
    </ligand>
</feature>
<dbReference type="Proteomes" id="UP000053688">
    <property type="component" value="Unassembled WGS sequence"/>
</dbReference>
<evidence type="ECO:0000256" key="7">
    <source>
        <dbReference type="ARBA" id="ARBA00022723"/>
    </source>
</evidence>
<keyword evidence="12" id="KW-0511">Multifunctional enzyme</keyword>
<dbReference type="PATRIC" id="fig|1236703.3.peg.395"/>
<feature type="binding site" evidence="16">
    <location>
        <position position="89"/>
    </location>
    <ligand>
        <name>Zn(2+)</name>
        <dbReference type="ChEBI" id="CHEBI:29105"/>
        <note>catalytic</note>
    </ligand>
</feature>
<evidence type="ECO:0000313" key="18">
    <source>
        <dbReference type="EMBL" id="EPE37937.1"/>
    </source>
</evidence>
<comment type="similarity">
    <text evidence="5 13">In the C-terminal section; belongs to the HTP reductase family.</text>
</comment>
<feature type="binding site" evidence="15">
    <location>
        <position position="212"/>
    </location>
    <ligand>
        <name>substrate</name>
    </ligand>
</feature>
<dbReference type="InterPro" id="IPR004794">
    <property type="entry name" value="Eubact_RibD"/>
</dbReference>
<dbReference type="AlphaFoldDB" id="S3DHM1"/>
<dbReference type="Pfam" id="PF01872">
    <property type="entry name" value="RibD_C"/>
    <property type="match status" value="1"/>
</dbReference>
<dbReference type="PROSITE" id="PS00903">
    <property type="entry name" value="CYT_DCMP_DEAMINASES_1"/>
    <property type="match status" value="1"/>
</dbReference>
<evidence type="ECO:0000256" key="5">
    <source>
        <dbReference type="ARBA" id="ARBA00007417"/>
    </source>
</evidence>
<dbReference type="Gene3D" id="3.40.430.10">
    <property type="entry name" value="Dihydrofolate Reductase, subunit A"/>
    <property type="match status" value="1"/>
</dbReference>
<dbReference type="Gene3D" id="3.40.140.10">
    <property type="entry name" value="Cytidine Deaminase, domain 2"/>
    <property type="match status" value="1"/>
</dbReference>
<comment type="pathway">
    <text evidence="3 13">Cofactor biosynthesis; riboflavin biosynthesis; 5-amino-6-(D-ribitylamino)uracil from GTP: step 3/4.</text>
</comment>
<feature type="binding site" evidence="15">
    <location>
        <position position="209"/>
    </location>
    <ligand>
        <name>substrate</name>
    </ligand>
</feature>
<dbReference type="InterPro" id="IPR002125">
    <property type="entry name" value="CMP_dCMP_dom"/>
</dbReference>
<name>S3DHM1_9GAMM</name>
<evidence type="ECO:0000256" key="6">
    <source>
        <dbReference type="ARBA" id="ARBA00022619"/>
    </source>
</evidence>